<evidence type="ECO:0000313" key="3">
    <source>
        <dbReference type="Proteomes" id="UP001177670"/>
    </source>
</evidence>
<evidence type="ECO:0000313" key="2">
    <source>
        <dbReference type="EMBL" id="KAK1131842.1"/>
    </source>
</evidence>
<dbReference type="EMBL" id="JAHYIQ010000005">
    <property type="protein sequence ID" value="KAK1131842.1"/>
    <property type="molecule type" value="Genomic_DNA"/>
</dbReference>
<organism evidence="2 3">
    <name type="scientific">Melipona bicolor</name>
    <dbReference type="NCBI Taxonomy" id="60889"/>
    <lineage>
        <taxon>Eukaryota</taxon>
        <taxon>Metazoa</taxon>
        <taxon>Ecdysozoa</taxon>
        <taxon>Arthropoda</taxon>
        <taxon>Hexapoda</taxon>
        <taxon>Insecta</taxon>
        <taxon>Pterygota</taxon>
        <taxon>Neoptera</taxon>
        <taxon>Endopterygota</taxon>
        <taxon>Hymenoptera</taxon>
        <taxon>Apocrita</taxon>
        <taxon>Aculeata</taxon>
        <taxon>Apoidea</taxon>
        <taxon>Anthophila</taxon>
        <taxon>Apidae</taxon>
        <taxon>Melipona</taxon>
    </lineage>
</organism>
<feature type="region of interest" description="Disordered" evidence="1">
    <location>
        <begin position="146"/>
        <end position="176"/>
    </location>
</feature>
<sequence>MTDPEYAFNFRRQVYIDPDDIEKIPSTLLIIFENIFSEFSPPLSLFCFLCKQDVAKDCLQNPNTLIDLTNSNINSLINAILLPAKKIPIITETNIANHKLTIDKLPTKQLPKSSSTKRPLSQTSADDKPDYASLNNIDFIHLPKKIAPTKSKQTRFQSPAFDHAKLEKILPPTKGK</sequence>
<dbReference type="AlphaFoldDB" id="A0AA40G650"/>
<feature type="region of interest" description="Disordered" evidence="1">
    <location>
        <begin position="107"/>
        <end position="132"/>
    </location>
</feature>
<gene>
    <name evidence="2" type="ORF">K0M31_015992</name>
</gene>
<feature type="compositionally biased region" description="Polar residues" evidence="1">
    <location>
        <begin position="110"/>
        <end position="124"/>
    </location>
</feature>
<protein>
    <submittedName>
        <fullName evidence="2">Uncharacterized protein</fullName>
    </submittedName>
</protein>
<proteinExistence type="predicted"/>
<comment type="caution">
    <text evidence="2">The sequence shown here is derived from an EMBL/GenBank/DDBJ whole genome shotgun (WGS) entry which is preliminary data.</text>
</comment>
<reference evidence="2" key="1">
    <citation type="submission" date="2021-10" db="EMBL/GenBank/DDBJ databases">
        <title>Melipona bicolor Genome sequencing and assembly.</title>
        <authorList>
            <person name="Araujo N.S."/>
            <person name="Arias M.C."/>
        </authorList>
    </citation>
    <scope>NUCLEOTIDE SEQUENCE</scope>
    <source>
        <strain evidence="2">USP_2M_L1-L4_2017</strain>
        <tissue evidence="2">Whole body</tissue>
    </source>
</reference>
<dbReference type="Proteomes" id="UP001177670">
    <property type="component" value="Unassembled WGS sequence"/>
</dbReference>
<accession>A0AA40G650</accession>
<evidence type="ECO:0000256" key="1">
    <source>
        <dbReference type="SAM" id="MobiDB-lite"/>
    </source>
</evidence>
<name>A0AA40G650_9HYME</name>
<keyword evidence="3" id="KW-1185">Reference proteome</keyword>